<evidence type="ECO:0000313" key="1">
    <source>
        <dbReference type="EMBL" id="TKR69157.1"/>
    </source>
</evidence>
<dbReference type="AlphaFoldDB" id="A0A4U5MIG6"/>
<evidence type="ECO:0000313" key="2">
    <source>
        <dbReference type="Proteomes" id="UP000298663"/>
    </source>
</evidence>
<gene>
    <name evidence="1" type="ORF">L596_021346</name>
</gene>
<reference evidence="1 2" key="2">
    <citation type="journal article" date="2019" name="G3 (Bethesda)">
        <title>Hybrid Assembly of the Genome of the Entomopathogenic Nematode Steinernema carpocapsae Identifies the X-Chromosome.</title>
        <authorList>
            <person name="Serra L."/>
            <person name="Macchietto M."/>
            <person name="Macias-Munoz A."/>
            <person name="McGill C.J."/>
            <person name="Rodriguez I.M."/>
            <person name="Rodriguez B."/>
            <person name="Murad R."/>
            <person name="Mortazavi A."/>
        </authorList>
    </citation>
    <scope>NUCLEOTIDE SEQUENCE [LARGE SCALE GENOMIC DNA]</scope>
    <source>
        <strain evidence="1 2">ALL</strain>
    </source>
</reference>
<name>A0A4U5MIG6_STECR</name>
<comment type="caution">
    <text evidence="1">The sequence shown here is derived from an EMBL/GenBank/DDBJ whole genome shotgun (WGS) entry which is preliminary data.</text>
</comment>
<protein>
    <submittedName>
        <fullName evidence="1">Uncharacterized protein</fullName>
    </submittedName>
</protein>
<organism evidence="1 2">
    <name type="scientific">Steinernema carpocapsae</name>
    <name type="common">Entomopathogenic nematode</name>
    <dbReference type="NCBI Taxonomy" id="34508"/>
    <lineage>
        <taxon>Eukaryota</taxon>
        <taxon>Metazoa</taxon>
        <taxon>Ecdysozoa</taxon>
        <taxon>Nematoda</taxon>
        <taxon>Chromadorea</taxon>
        <taxon>Rhabditida</taxon>
        <taxon>Tylenchina</taxon>
        <taxon>Panagrolaimomorpha</taxon>
        <taxon>Strongyloidoidea</taxon>
        <taxon>Steinernematidae</taxon>
        <taxon>Steinernema</taxon>
    </lineage>
</organism>
<accession>A0A4U5MIG6</accession>
<dbReference type="EMBL" id="AZBU02000007">
    <property type="protein sequence ID" value="TKR69157.1"/>
    <property type="molecule type" value="Genomic_DNA"/>
</dbReference>
<reference evidence="1 2" key="1">
    <citation type="journal article" date="2015" name="Genome Biol.">
        <title>Comparative genomics of Steinernema reveals deeply conserved gene regulatory networks.</title>
        <authorList>
            <person name="Dillman A.R."/>
            <person name="Macchietto M."/>
            <person name="Porter C.F."/>
            <person name="Rogers A."/>
            <person name="Williams B."/>
            <person name="Antoshechkin I."/>
            <person name="Lee M.M."/>
            <person name="Goodwin Z."/>
            <person name="Lu X."/>
            <person name="Lewis E.E."/>
            <person name="Goodrich-Blair H."/>
            <person name="Stock S.P."/>
            <person name="Adams B.J."/>
            <person name="Sternberg P.W."/>
            <person name="Mortazavi A."/>
        </authorList>
    </citation>
    <scope>NUCLEOTIDE SEQUENCE [LARGE SCALE GENOMIC DNA]</scope>
    <source>
        <strain evidence="1 2">ALL</strain>
    </source>
</reference>
<proteinExistence type="predicted"/>
<keyword evidence="2" id="KW-1185">Reference proteome</keyword>
<sequence length="98" mass="11492">MRGRYPFKANKDDSTAHRSYHYVKRCRAGFTLLFLFRLFLELSSKLEFAILSAHAGDVDWQRKDSRRQSSCNSRVNALRQVLLGTAERTFLPRQEKII</sequence>
<dbReference type="Proteomes" id="UP000298663">
    <property type="component" value="Unassembled WGS sequence"/>
</dbReference>